<proteinExistence type="inferred from homology"/>
<keyword evidence="6 7" id="KW-0012">Acyltransferase</keyword>
<comment type="function">
    <text evidence="7">Catalyzes the N-acylation of UDP-3-O-acylglucosamine using 3-hydroxyacyl-ACP as the acyl donor. Is involved in the biosynthesis of lipid A, a phosphorylated glycolipid that anchors the lipopolysaccharide to the outer membrane of the cell.</text>
</comment>
<dbReference type="Pfam" id="PF14602">
    <property type="entry name" value="Hexapep_2"/>
    <property type="match status" value="1"/>
</dbReference>
<dbReference type="KEGG" id="scs:Sta7437_3152"/>
<name>K9XX43_STAC7</name>
<sequence>MEFKEIIAQLGDIAALNSFNCNQNLNPEISSLAAIDLATTGNLSYIEGARFASMVEKTEASALILPNDETLQAKATQRGIAWIATKEPRLAFAKAIALFYQPYQPNPGIHPTAMIAPSAVIGKNVSIGAYAVVQKEVKISDRAIIHPHVVLYPEVEIGENTTLHANCTIQERTKIGANCVIHSGAVIGGEGFGFVPTPEGWFKMEQSGYVVLEDGVEIGCNSTVDRPAVGETRIGRNTKLDNMVHIGHGCKIGSNCVMAGQVALAGGVTVGDRVMLGGQVGITNHVHIGDGVIATAQSGITNSVPPGEMVSGTPHVSNRLYRKASVIYRKLPEIYETFKQVKQYLAEK</sequence>
<keyword evidence="5 7" id="KW-0443">Lipid metabolism</keyword>
<feature type="active site" description="Proton acceptor" evidence="7">
    <location>
        <position position="248"/>
    </location>
</feature>
<dbReference type="NCBIfam" id="TIGR01853">
    <property type="entry name" value="lipid_A_lpxD"/>
    <property type="match status" value="1"/>
</dbReference>
<organism evidence="9 10">
    <name type="scientific">Stanieria cyanosphaera (strain ATCC 29371 / PCC 7437)</name>
    <dbReference type="NCBI Taxonomy" id="111780"/>
    <lineage>
        <taxon>Bacteria</taxon>
        <taxon>Bacillati</taxon>
        <taxon>Cyanobacteriota</taxon>
        <taxon>Cyanophyceae</taxon>
        <taxon>Pleurocapsales</taxon>
        <taxon>Dermocarpellaceae</taxon>
        <taxon>Stanieria</taxon>
    </lineage>
</organism>
<gene>
    <name evidence="7" type="primary">lpxD</name>
    <name evidence="9" type="ordered locus">Sta7437_3152</name>
</gene>
<dbReference type="InterPro" id="IPR020573">
    <property type="entry name" value="UDP_GlcNAc_AcTrfase_non-rep"/>
</dbReference>
<dbReference type="GO" id="GO:0009245">
    <property type="term" value="P:lipid A biosynthetic process"/>
    <property type="evidence" value="ECO:0007669"/>
    <property type="project" value="UniProtKB-UniRule"/>
</dbReference>
<dbReference type="CDD" id="cd03352">
    <property type="entry name" value="LbH_LpxD"/>
    <property type="match status" value="1"/>
</dbReference>
<comment type="pathway">
    <text evidence="7">Bacterial outer membrane biogenesis; LPS lipid A biosynthesis.</text>
</comment>
<dbReference type="UniPathway" id="UPA00973"/>
<dbReference type="EC" id="2.3.1.191" evidence="7"/>
<dbReference type="PANTHER" id="PTHR43378">
    <property type="entry name" value="UDP-3-O-ACYLGLUCOSAMINE N-ACYLTRANSFERASE"/>
    <property type="match status" value="1"/>
</dbReference>
<dbReference type="InterPro" id="IPR007691">
    <property type="entry name" value="LpxD"/>
</dbReference>
<keyword evidence="4 7" id="KW-0677">Repeat</keyword>
<dbReference type="AlphaFoldDB" id="K9XX43"/>
<dbReference type="HOGENOM" id="CLU_049865_0_0_3"/>
<dbReference type="Gene3D" id="2.160.10.10">
    <property type="entry name" value="Hexapeptide repeat proteins"/>
    <property type="match status" value="1"/>
</dbReference>
<dbReference type="Pfam" id="PF00132">
    <property type="entry name" value="Hexapep"/>
    <property type="match status" value="2"/>
</dbReference>
<dbReference type="Proteomes" id="UP000010473">
    <property type="component" value="Chromosome"/>
</dbReference>
<dbReference type="PANTHER" id="PTHR43378:SF2">
    <property type="entry name" value="UDP-3-O-ACYLGLUCOSAMINE N-ACYLTRANSFERASE 1, MITOCHONDRIAL-RELATED"/>
    <property type="match status" value="1"/>
</dbReference>
<comment type="subunit">
    <text evidence="7">Homotrimer.</text>
</comment>
<evidence type="ECO:0000313" key="9">
    <source>
        <dbReference type="EMBL" id="AFZ36661.1"/>
    </source>
</evidence>
<protein>
    <recommendedName>
        <fullName evidence="7">UDP-3-O-acylglucosamine N-acyltransferase</fullName>
        <ecNumber evidence="7">2.3.1.191</ecNumber>
    </recommendedName>
</protein>
<dbReference type="PATRIC" id="fig|111780.3.peg.3273"/>
<dbReference type="EMBL" id="CP003653">
    <property type="protein sequence ID" value="AFZ36661.1"/>
    <property type="molecule type" value="Genomic_DNA"/>
</dbReference>
<evidence type="ECO:0000256" key="4">
    <source>
        <dbReference type="ARBA" id="ARBA00022737"/>
    </source>
</evidence>
<keyword evidence="10" id="KW-1185">Reference proteome</keyword>
<dbReference type="InterPro" id="IPR011004">
    <property type="entry name" value="Trimer_LpxA-like_sf"/>
</dbReference>
<dbReference type="GO" id="GO:0016410">
    <property type="term" value="F:N-acyltransferase activity"/>
    <property type="evidence" value="ECO:0007669"/>
    <property type="project" value="InterPro"/>
</dbReference>
<dbReference type="GO" id="GO:0103118">
    <property type="term" value="F:UDP-3-O-[(3R)-3-hydroxyacyl]-glucosamine N-acyltransferase activity"/>
    <property type="evidence" value="ECO:0007669"/>
    <property type="project" value="UniProtKB-EC"/>
</dbReference>
<evidence type="ECO:0000256" key="3">
    <source>
        <dbReference type="ARBA" id="ARBA00022679"/>
    </source>
</evidence>
<dbReference type="STRING" id="111780.Sta7437_3152"/>
<evidence type="ECO:0000256" key="2">
    <source>
        <dbReference type="ARBA" id="ARBA00022556"/>
    </source>
</evidence>
<keyword evidence="2 7" id="KW-0441">Lipid A biosynthesis</keyword>
<keyword evidence="3 7" id="KW-0808">Transferase</keyword>
<dbReference type="eggNOG" id="COG1044">
    <property type="taxonomic scope" value="Bacteria"/>
</dbReference>
<comment type="similarity">
    <text evidence="7">Belongs to the transferase hexapeptide repeat family. LpxD subfamily.</text>
</comment>
<dbReference type="InterPro" id="IPR001451">
    <property type="entry name" value="Hexapep"/>
</dbReference>
<dbReference type="NCBIfam" id="NF002060">
    <property type="entry name" value="PRK00892.1"/>
    <property type="match status" value="1"/>
</dbReference>
<dbReference type="SUPFAM" id="SSF51161">
    <property type="entry name" value="Trimeric LpxA-like enzymes"/>
    <property type="match status" value="1"/>
</dbReference>
<dbReference type="RefSeq" id="WP_015194326.1">
    <property type="nucleotide sequence ID" value="NC_019748.1"/>
</dbReference>
<dbReference type="GO" id="GO:0043886">
    <property type="term" value="F:structural constituent of carboxysome shell"/>
    <property type="evidence" value="ECO:0007669"/>
    <property type="project" value="UniProtKB-ARBA"/>
</dbReference>
<evidence type="ECO:0000256" key="6">
    <source>
        <dbReference type="ARBA" id="ARBA00023315"/>
    </source>
</evidence>
<keyword evidence="1 7" id="KW-0444">Lipid biosynthesis</keyword>
<dbReference type="Pfam" id="PF04613">
    <property type="entry name" value="LpxD"/>
    <property type="match status" value="1"/>
</dbReference>
<dbReference type="GO" id="GO:0016020">
    <property type="term" value="C:membrane"/>
    <property type="evidence" value="ECO:0007669"/>
    <property type="project" value="GOC"/>
</dbReference>
<evidence type="ECO:0000259" key="8">
    <source>
        <dbReference type="Pfam" id="PF04613"/>
    </source>
</evidence>
<accession>K9XX43</accession>
<evidence type="ECO:0000256" key="7">
    <source>
        <dbReference type="HAMAP-Rule" id="MF_00523"/>
    </source>
</evidence>
<dbReference type="HAMAP" id="MF_00523">
    <property type="entry name" value="LpxD"/>
    <property type="match status" value="1"/>
</dbReference>
<evidence type="ECO:0000256" key="5">
    <source>
        <dbReference type="ARBA" id="ARBA00023098"/>
    </source>
</evidence>
<dbReference type="OrthoDB" id="9784739at2"/>
<dbReference type="GO" id="GO:0031470">
    <property type="term" value="C:carboxysome"/>
    <property type="evidence" value="ECO:0007669"/>
    <property type="project" value="UniProtKB-ARBA"/>
</dbReference>
<evidence type="ECO:0000256" key="1">
    <source>
        <dbReference type="ARBA" id="ARBA00022516"/>
    </source>
</evidence>
<dbReference type="Gene3D" id="3.40.1390.10">
    <property type="entry name" value="MurE/MurF, N-terminal domain"/>
    <property type="match status" value="1"/>
</dbReference>
<comment type="catalytic activity">
    <reaction evidence="7">
        <text>a UDP-3-O-[(3R)-3-hydroxyacyl]-alpha-D-glucosamine + a (3R)-hydroxyacyl-[ACP] = a UDP-2-N,3-O-bis[(3R)-3-hydroxyacyl]-alpha-D-glucosamine + holo-[ACP] + H(+)</text>
        <dbReference type="Rhea" id="RHEA:53836"/>
        <dbReference type="Rhea" id="RHEA-COMP:9685"/>
        <dbReference type="Rhea" id="RHEA-COMP:9945"/>
        <dbReference type="ChEBI" id="CHEBI:15378"/>
        <dbReference type="ChEBI" id="CHEBI:64479"/>
        <dbReference type="ChEBI" id="CHEBI:78827"/>
        <dbReference type="ChEBI" id="CHEBI:137740"/>
        <dbReference type="ChEBI" id="CHEBI:137748"/>
        <dbReference type="EC" id="2.3.1.191"/>
    </reaction>
</comment>
<feature type="domain" description="UDP-3-O-[3-hydroxymyristoyl] glucosamine N-acyltransferase non-repeat region" evidence="8">
    <location>
        <begin position="26"/>
        <end position="98"/>
    </location>
</feature>
<evidence type="ECO:0000313" key="10">
    <source>
        <dbReference type="Proteomes" id="UP000010473"/>
    </source>
</evidence>
<reference evidence="10" key="1">
    <citation type="journal article" date="2013" name="Proc. Natl. Acad. Sci. U.S.A.">
        <title>Improving the coverage of the cyanobacterial phylum using diversity-driven genome sequencing.</title>
        <authorList>
            <person name="Shih P.M."/>
            <person name="Wu D."/>
            <person name="Latifi A."/>
            <person name="Axen S.D."/>
            <person name="Fewer D.P."/>
            <person name="Talla E."/>
            <person name="Calteau A."/>
            <person name="Cai F."/>
            <person name="Tandeau de Marsac N."/>
            <person name="Rippka R."/>
            <person name="Herdman M."/>
            <person name="Sivonen K."/>
            <person name="Coursin T."/>
            <person name="Laurent T."/>
            <person name="Goodwin L."/>
            <person name="Nolan M."/>
            <person name="Davenport K.W."/>
            <person name="Han C.S."/>
            <person name="Rubin E.M."/>
            <person name="Eisen J.A."/>
            <person name="Woyke T."/>
            <person name="Gugger M."/>
            <person name="Kerfeld C.A."/>
        </authorList>
    </citation>
    <scope>NUCLEOTIDE SEQUENCE [LARGE SCALE GENOMIC DNA]</scope>
    <source>
        <strain evidence="10">ATCC 29371 / PCC 7437</strain>
    </source>
</reference>